<dbReference type="EMBL" id="PVTQ01000003">
    <property type="protein sequence ID" value="PRY91540.1"/>
    <property type="molecule type" value="Genomic_DNA"/>
</dbReference>
<evidence type="ECO:0000313" key="2">
    <source>
        <dbReference type="Proteomes" id="UP000238392"/>
    </source>
</evidence>
<gene>
    <name evidence="1" type="ORF">CLV74_103124</name>
</gene>
<dbReference type="AlphaFoldDB" id="A0A2T0WXV5"/>
<keyword evidence="2" id="KW-1185">Reference proteome</keyword>
<dbReference type="SUPFAM" id="SSF158837">
    <property type="entry name" value="AGR C 984p-like"/>
    <property type="match status" value="1"/>
</dbReference>
<dbReference type="InterPro" id="IPR010626">
    <property type="entry name" value="DUF1217"/>
</dbReference>
<evidence type="ECO:0000313" key="1">
    <source>
        <dbReference type="EMBL" id="PRY91540.1"/>
    </source>
</evidence>
<name>A0A2T0WXV5_9RHOB</name>
<dbReference type="InterPro" id="IPR023157">
    <property type="entry name" value="AGR-C-984p-like_sf"/>
</dbReference>
<proteinExistence type="predicted"/>
<comment type="caution">
    <text evidence="1">The sequence shown here is derived from an EMBL/GenBank/DDBJ whole genome shotgun (WGS) entry which is preliminary data.</text>
</comment>
<accession>A0A2T0WXV5</accession>
<organism evidence="1 2">
    <name type="scientific">Donghicola tyrosinivorans</name>
    <dbReference type="NCBI Taxonomy" id="1652492"/>
    <lineage>
        <taxon>Bacteria</taxon>
        <taxon>Pseudomonadati</taxon>
        <taxon>Pseudomonadota</taxon>
        <taxon>Alphaproteobacteria</taxon>
        <taxon>Rhodobacterales</taxon>
        <taxon>Roseobacteraceae</taxon>
        <taxon>Donghicola</taxon>
    </lineage>
</organism>
<protein>
    <submittedName>
        <fullName evidence="1">Uncharacterized protein DUF1217</fullName>
    </submittedName>
</protein>
<sequence length="261" mass="28781">MTFSAIVPLDGLAGYKFLQKTMSQQKALAASDPTNQRLADAFRTRIGSITTAAQLVQDRELLEVALGAFGLSDDIDNKYFVRTILEEGTTSSTALARKLSDQRYTDFSAAFGFGDRTTPRTQLSVFADEILARFENVSVEVAVGEEDETLRLALNAERTMPDVVDSDKKSKTKWLNIIGNDPLRVTFTTALGLPDSIAQLDLDRQVEIFEDKLQQQMGISIDDLAADEHRETLIERYLLRASIEQTDSYSSGSLALALLSG</sequence>
<dbReference type="Proteomes" id="UP000238392">
    <property type="component" value="Unassembled WGS sequence"/>
</dbReference>
<dbReference type="RefSeq" id="WP_106263211.1">
    <property type="nucleotide sequence ID" value="NZ_PVTQ01000003.1"/>
</dbReference>
<dbReference type="Gene3D" id="1.10.3700.10">
    <property type="entry name" value="AGR C 984p-like"/>
    <property type="match status" value="1"/>
</dbReference>
<dbReference type="Pfam" id="PF06748">
    <property type="entry name" value="DUF1217"/>
    <property type="match status" value="1"/>
</dbReference>
<dbReference type="OrthoDB" id="7824597at2"/>
<reference evidence="1 2" key="1">
    <citation type="submission" date="2018-03" db="EMBL/GenBank/DDBJ databases">
        <title>Genomic Encyclopedia of Archaeal and Bacterial Type Strains, Phase II (KMG-II): from individual species to whole genera.</title>
        <authorList>
            <person name="Goeker M."/>
        </authorList>
    </citation>
    <scope>NUCLEOTIDE SEQUENCE [LARGE SCALE GENOMIC DNA]</scope>
    <source>
        <strain evidence="1 2">DSM 100212</strain>
    </source>
</reference>